<dbReference type="SMART" id="SM00902">
    <property type="entry name" value="Fe_hyd_SSU"/>
    <property type="match status" value="1"/>
</dbReference>
<evidence type="ECO:0000259" key="3">
    <source>
        <dbReference type="PROSITE" id="PS51085"/>
    </source>
</evidence>
<dbReference type="Gene3D" id="4.10.260.20">
    <property type="entry name" value="Iron hydrogenase, small subunit"/>
    <property type="match status" value="1"/>
</dbReference>
<keyword evidence="2" id="KW-0411">Iron-sulfur</keyword>
<dbReference type="InterPro" id="IPR001041">
    <property type="entry name" value="2Fe-2S_ferredoxin-type"/>
</dbReference>
<keyword evidence="6" id="KW-1185">Reference proteome</keyword>
<dbReference type="Pfam" id="PF13187">
    <property type="entry name" value="Fer4_9"/>
    <property type="match status" value="1"/>
</dbReference>
<evidence type="ECO:0000313" key="5">
    <source>
        <dbReference type="EMBL" id="KAK8861130.1"/>
    </source>
</evidence>
<dbReference type="InterPro" id="IPR036010">
    <property type="entry name" value="2Fe-2S_ferredoxin-like_sf"/>
</dbReference>
<evidence type="ECO:0000256" key="2">
    <source>
        <dbReference type="ARBA" id="ARBA00023014"/>
    </source>
</evidence>
<dbReference type="SUPFAM" id="SSF54862">
    <property type="entry name" value="4Fe-4S ferredoxins"/>
    <property type="match status" value="1"/>
</dbReference>
<gene>
    <name evidence="5" type="ORF">M9Y10_012825</name>
</gene>
<comment type="caution">
    <text evidence="5">The sequence shown here is derived from an EMBL/GenBank/DDBJ whole genome shotgun (WGS) entry which is preliminary data.</text>
</comment>
<dbReference type="Pfam" id="PF02906">
    <property type="entry name" value="Fe_hyd_lg_C"/>
    <property type="match status" value="1"/>
</dbReference>
<dbReference type="PROSITE" id="PS00198">
    <property type="entry name" value="4FE4S_FER_1"/>
    <property type="match status" value="1"/>
</dbReference>
<dbReference type="Gene3D" id="3.40.950.10">
    <property type="entry name" value="Fe-only Hydrogenase (Larger Subunit), Chain L, domain 3"/>
    <property type="match status" value="1"/>
</dbReference>
<dbReference type="InterPro" id="IPR009016">
    <property type="entry name" value="Fe_hydrogenase"/>
</dbReference>
<organism evidence="5 6">
    <name type="scientific">Tritrichomonas musculus</name>
    <dbReference type="NCBI Taxonomy" id="1915356"/>
    <lineage>
        <taxon>Eukaryota</taxon>
        <taxon>Metamonada</taxon>
        <taxon>Parabasalia</taxon>
        <taxon>Tritrichomonadida</taxon>
        <taxon>Tritrichomonadidae</taxon>
        <taxon>Tritrichomonas</taxon>
    </lineage>
</organism>
<dbReference type="Gene3D" id="3.30.70.20">
    <property type="match status" value="1"/>
</dbReference>
<dbReference type="InterPro" id="IPR036991">
    <property type="entry name" value="Fe_hydrogenase_ssu_sf"/>
</dbReference>
<dbReference type="Gene3D" id="3.40.50.1780">
    <property type="match status" value="1"/>
</dbReference>
<evidence type="ECO:0000259" key="4">
    <source>
        <dbReference type="PROSITE" id="PS51379"/>
    </source>
</evidence>
<reference evidence="5 6" key="1">
    <citation type="submission" date="2024-04" db="EMBL/GenBank/DDBJ databases">
        <title>Tritrichomonas musculus Genome.</title>
        <authorList>
            <person name="Alves-Ferreira E."/>
            <person name="Grigg M."/>
            <person name="Lorenzi H."/>
            <person name="Galac M."/>
        </authorList>
    </citation>
    <scope>NUCLEOTIDE SEQUENCE [LARGE SCALE GENOMIC DNA]</scope>
    <source>
        <strain evidence="5 6">EAF2021</strain>
    </source>
</reference>
<dbReference type="Gene3D" id="3.10.20.740">
    <property type="match status" value="1"/>
</dbReference>
<evidence type="ECO:0000256" key="1">
    <source>
        <dbReference type="ARBA" id="ARBA00006596"/>
    </source>
</evidence>
<dbReference type="PROSITE" id="PS51085">
    <property type="entry name" value="2FE2S_FER_2"/>
    <property type="match status" value="1"/>
</dbReference>
<dbReference type="InterPro" id="IPR017900">
    <property type="entry name" value="4Fe4S_Fe_S_CS"/>
</dbReference>
<feature type="domain" description="4Fe-4S ferredoxin-type" evidence="4">
    <location>
        <begin position="149"/>
        <end position="179"/>
    </location>
</feature>
<dbReference type="InterPro" id="IPR003149">
    <property type="entry name" value="Fe_hydrogenase_ssu"/>
</dbReference>
<accession>A0ABR2IDF9</accession>
<keyword evidence="2" id="KW-0479">Metal-binding</keyword>
<dbReference type="InterPro" id="IPR050340">
    <property type="entry name" value="Cytosolic_Fe-S_CAF"/>
</dbReference>
<sequence>MLASSISRSSSKITVTVNGRSLKAKKGETILALCDRNGIRVPRLCFHPCLPPSGTCGLCVVQVENHGAETFSNACVTKVANGIRVNTLHQRVIDQVRNTLTHILDTHDERCSACVANQRCEFRNLCYDHKVSSLKDRLHIKYKNDDSTHAIHIDPSKCVDCKRCVRACNKIAGMKILKVAPLQGRNAVQIASGLDLYDTTCIRCGQCVLFCPVGALTERTQSREVLEKIRNHGKKVNVCELGPGVHIALADALGLTPQQLTPQRLVSCLKAIGFDYVLDAKFGGDLMIMEEAATLVEKIKKNALKAPFFSSNCPSFVNYIEQSRPSVIPNLSTLRSAPSILSSLVMEVLPAKLNIRPLDIFNVSVTCCLSKKDEIERPQYQTKVGLKNIDVSLSVRELVDLFHIAHINPLTFKETPFDTVLGTGSGAAELIDTSGGYMEATLRTAHWMLTGKNPAKLEMKELRGDKALKVMEVKLGDHKIHVAAVQGMVNAIKFFDKVKKDKKLRKIKYVEVMACPGGCVCGGGTSILTSKEAIKERCDAIYKDEAKSKIRFAHENPCVQDIYKTLLEKPNSQKVHDLLHAHFSRRPGF</sequence>
<dbReference type="Pfam" id="PF13510">
    <property type="entry name" value="Fer2_4"/>
    <property type="match status" value="1"/>
</dbReference>
<dbReference type="CDD" id="cd00207">
    <property type="entry name" value="fer2"/>
    <property type="match status" value="1"/>
</dbReference>
<feature type="domain" description="2Fe-2S ferredoxin-type" evidence="3">
    <location>
        <begin position="11"/>
        <end position="91"/>
    </location>
</feature>
<dbReference type="EMBL" id="JAPFFF010000018">
    <property type="protein sequence ID" value="KAK8861130.1"/>
    <property type="molecule type" value="Genomic_DNA"/>
</dbReference>
<comment type="similarity">
    <text evidence="1">Belongs to the NARF family.</text>
</comment>
<dbReference type="InterPro" id="IPR017896">
    <property type="entry name" value="4Fe4S_Fe-S-bd"/>
</dbReference>
<dbReference type="Pfam" id="PF02256">
    <property type="entry name" value="Fe_hyd_SSU"/>
    <property type="match status" value="1"/>
</dbReference>
<feature type="domain" description="4Fe-4S ferredoxin-type" evidence="4">
    <location>
        <begin position="190"/>
        <end position="221"/>
    </location>
</feature>
<evidence type="ECO:0000313" key="6">
    <source>
        <dbReference type="Proteomes" id="UP001470230"/>
    </source>
</evidence>
<dbReference type="SUPFAM" id="SSF54292">
    <property type="entry name" value="2Fe-2S ferredoxin-like"/>
    <property type="match status" value="1"/>
</dbReference>
<dbReference type="PANTHER" id="PTHR11615">
    <property type="entry name" value="NITRATE, FORMATE, IRON DEHYDROGENASE"/>
    <property type="match status" value="1"/>
</dbReference>
<name>A0ABR2IDF9_9EUKA</name>
<protein>
    <recommendedName>
        <fullName evidence="7">Ferredoxin</fullName>
    </recommendedName>
</protein>
<evidence type="ECO:0008006" key="7">
    <source>
        <dbReference type="Google" id="ProtNLM"/>
    </source>
</evidence>
<dbReference type="PROSITE" id="PS51379">
    <property type="entry name" value="4FE4S_FER_2"/>
    <property type="match status" value="2"/>
</dbReference>
<dbReference type="InterPro" id="IPR004108">
    <property type="entry name" value="Fe_hydrogenase_lsu_C"/>
</dbReference>
<dbReference type="Proteomes" id="UP001470230">
    <property type="component" value="Unassembled WGS sequence"/>
</dbReference>
<proteinExistence type="inferred from homology"/>
<keyword evidence="2" id="KW-0408">Iron</keyword>
<dbReference type="SUPFAM" id="SSF53920">
    <property type="entry name" value="Fe-only hydrogenase"/>
    <property type="match status" value="1"/>
</dbReference>